<sequence length="1314" mass="153186">MNKDFHKIIPGILDNQNTHAIDWGKNALLSYGCQNIVVVLDPESLSVLQALDGHKAFVTAVCWSQECFPKENDKTFYLKLASGDSAGNIIIWEPKRAKALFILSNETLRNKSVIQINWILDNHNQSILSFHSPSKIVLWNLPNKISKTSDPQAGSIKWELDLPFTLTSIAINPFNDKKFALCSSTDWLYLLKDFNSNKKPIKIAKKYQLITTTPKKETDQKKGKEESRNVKQLIYSNEKKDILYFIFEREIMVVDCTFDLVIGSARITDSDQPLCKMKFSNLHPNIFYCLHEDGSISQWEHHFDSDSVHFKKINMANQTRLSKGLRNRNSSNIGFCKSPYSNDAFIVITIDGRIWKWKADSKIDPILITQRKTLNTIKLIGHTETISSQVTSLSSCTFSKESNLIAVGTIDGILQILDYKKGAVQSSYYVFQNPIIGLNWINSNIVVAFTYSEISPNSYFNQIIMIDIISGRQKLIKEEIIEKDYITAIHVAYSSNLITIMFNQKPFEIWSLETFCPLQTISPNNVVDFKWIFDDSQEKQRFIFVVKGEGIIYRYYVEGLKISKEAHINFGNGIGQITNIAYKSNTFVIGTNSGIIHYININVKKTISIQTGQKRTKKMEFFPFDSQILLYILFENDEFAIFDLVKNRRVGGVHKKKPDQGVFIAWTPRKNGTVFIYDLTMKKVETRIHYRRLDEKPQTPFLFTLRQASRLKLWMKFGMRKNLNKKLNENQENEKNDNIYENKEFFSIIQDDPDLIQKEILEEIDGIPDVIYQTIKKSGTAKRCLVTANYFADNYEEEFWSLALFYLDYFASHKDLLPKKEDDLNNQIEKKEDDLNIQIEKKEDNLNNQIDKKEDDLNNQIEKKEDDLKNQIDNKEDDLNNQIDKKDDLKNQIDNKEDNLNNQIDKKEDDLKNQIDKKEDNLKNQIDNKEDNLNIQIENIQTETIQIESIEIENIEIEKNQNELKQNEKIIELFSQHVQPLNPNKIKLTGKFADLRSREDIIESSEEIRIIKDVHRKDSYSLTQNVMNDNLFLNHKKEAIDLLFETPKDHQNYFQDLLKAAIISATVSQEHFSETICKIADSLMAEKRNSEAIQIYMMVGDYEHACQALQKVGMWGKAYLFSKMHLPQEMHFKFTLKYGEHLVKVNRILEAIHVFITIGEFKKVFELLLQMKMFDTAFFFLMACHEFGLSHLKQIDEEQKQNQKNQRLNIDEMLQKISLSNEESKIEDGNIILAPHQVWELFPFLEFCSLDSVIYDSFMNHLKDLKFVSFQNDFAFLTGLEIIEDEKEDKDKKDKDKKDKDEKDKDEKEEKKKK</sequence>
<dbReference type="SUPFAM" id="SSF50998">
    <property type="entry name" value="Quinoprotein alcohol dehydrogenase-like"/>
    <property type="match status" value="1"/>
</dbReference>
<dbReference type="InterPro" id="IPR057854">
    <property type="entry name" value="TPR_WDR11"/>
</dbReference>
<dbReference type="SMART" id="SM00320">
    <property type="entry name" value="WD40"/>
    <property type="match status" value="3"/>
</dbReference>
<dbReference type="Gene3D" id="1.25.40.470">
    <property type="match status" value="1"/>
</dbReference>
<evidence type="ECO:0000259" key="3">
    <source>
        <dbReference type="Pfam" id="PF23751"/>
    </source>
</evidence>
<dbReference type="OrthoDB" id="1291858at2759"/>
<feature type="coiled-coil region" evidence="1">
    <location>
        <begin position="821"/>
        <end position="970"/>
    </location>
</feature>
<dbReference type="InterPro" id="IPR011047">
    <property type="entry name" value="Quinoprotein_ADH-like_sf"/>
</dbReference>
<keyword evidence="7" id="KW-1185">Reference proteome</keyword>
<dbReference type="InterPro" id="IPR015943">
    <property type="entry name" value="WD40/YVTN_repeat-like_dom_sf"/>
</dbReference>
<proteinExistence type="predicted"/>
<dbReference type="EMBL" id="JAPDFW010000084">
    <property type="protein sequence ID" value="KAJ5071908.1"/>
    <property type="molecule type" value="Genomic_DNA"/>
</dbReference>
<keyword evidence="1" id="KW-0175">Coiled coil</keyword>
<evidence type="ECO:0000259" key="4">
    <source>
        <dbReference type="Pfam" id="PF23752"/>
    </source>
</evidence>
<dbReference type="Pfam" id="PF23751">
    <property type="entry name" value="Beta-prop_WDR11_1st"/>
    <property type="match status" value="1"/>
</dbReference>
<feature type="domain" description="WDR11 first beta-propeller" evidence="3">
    <location>
        <begin position="16"/>
        <end position="302"/>
    </location>
</feature>
<evidence type="ECO:0000313" key="7">
    <source>
        <dbReference type="Proteomes" id="UP001149090"/>
    </source>
</evidence>
<organism evidence="6 7">
    <name type="scientific">Anaeramoeba ignava</name>
    <name type="common">Anaerobic marine amoeba</name>
    <dbReference type="NCBI Taxonomy" id="1746090"/>
    <lineage>
        <taxon>Eukaryota</taxon>
        <taxon>Metamonada</taxon>
        <taxon>Anaeramoebidae</taxon>
        <taxon>Anaeramoeba</taxon>
    </lineage>
</organism>
<dbReference type="InterPro" id="IPR039694">
    <property type="entry name" value="WDR11"/>
</dbReference>
<feature type="compositionally biased region" description="Basic and acidic residues" evidence="2">
    <location>
        <begin position="1289"/>
        <end position="1314"/>
    </location>
</feature>
<dbReference type="Pfam" id="PF23752">
    <property type="entry name" value="Beta-prop_WDR11_2nd"/>
    <property type="match status" value="1"/>
</dbReference>
<evidence type="ECO:0000256" key="1">
    <source>
        <dbReference type="SAM" id="Coils"/>
    </source>
</evidence>
<protein>
    <submittedName>
        <fullName evidence="6">Wd repeat-containing protein</fullName>
    </submittedName>
</protein>
<dbReference type="Proteomes" id="UP001149090">
    <property type="component" value="Unassembled WGS sequence"/>
</dbReference>
<feature type="domain" description="WDR11 second beta-propeller" evidence="4">
    <location>
        <begin position="403"/>
        <end position="512"/>
    </location>
</feature>
<dbReference type="InterPro" id="IPR057852">
    <property type="entry name" value="Beta-prop_WDR11_1st"/>
</dbReference>
<dbReference type="Gene3D" id="1.20.120.20">
    <property type="entry name" value="Apolipoprotein"/>
    <property type="match status" value="1"/>
</dbReference>
<feature type="region of interest" description="Disordered" evidence="2">
    <location>
        <begin position="1287"/>
        <end position="1314"/>
    </location>
</feature>
<dbReference type="Gene3D" id="2.130.10.10">
    <property type="entry name" value="YVTN repeat-like/Quinoprotein amine dehydrogenase"/>
    <property type="match status" value="2"/>
</dbReference>
<dbReference type="Pfam" id="PF23753">
    <property type="entry name" value="TPR_WDR11"/>
    <property type="match status" value="1"/>
</dbReference>
<accession>A0A9Q0R9Y3</accession>
<evidence type="ECO:0000256" key="2">
    <source>
        <dbReference type="SAM" id="MobiDB-lite"/>
    </source>
</evidence>
<dbReference type="InterPro" id="IPR057853">
    <property type="entry name" value="Beta-prop_WDR11_2nd"/>
</dbReference>
<feature type="domain" description="WDR11 TPR" evidence="5">
    <location>
        <begin position="983"/>
        <end position="1212"/>
    </location>
</feature>
<evidence type="ECO:0000313" key="6">
    <source>
        <dbReference type="EMBL" id="KAJ5071908.1"/>
    </source>
</evidence>
<dbReference type="InterPro" id="IPR001680">
    <property type="entry name" value="WD40_rpt"/>
</dbReference>
<gene>
    <name evidence="6" type="ORF">M0811_09807</name>
</gene>
<dbReference type="SUPFAM" id="SSF50978">
    <property type="entry name" value="WD40 repeat-like"/>
    <property type="match status" value="1"/>
</dbReference>
<dbReference type="PANTHER" id="PTHR14593">
    <property type="entry name" value="WD REPEAT-CONTAINING PROTEIN 11"/>
    <property type="match status" value="1"/>
</dbReference>
<dbReference type="OMA" id="RPFELWE"/>
<comment type="caution">
    <text evidence="6">The sequence shown here is derived from an EMBL/GenBank/DDBJ whole genome shotgun (WGS) entry which is preliminary data.</text>
</comment>
<dbReference type="PANTHER" id="PTHR14593:SF5">
    <property type="entry name" value="WD REPEAT-CONTAINING PROTEIN 11"/>
    <property type="match status" value="1"/>
</dbReference>
<reference evidence="6" key="1">
    <citation type="submission" date="2022-10" db="EMBL/GenBank/DDBJ databases">
        <title>Novel sulphate-reducing endosymbionts in the free-living metamonad Anaeramoeba.</title>
        <authorList>
            <person name="Jerlstrom-Hultqvist J."/>
            <person name="Cepicka I."/>
            <person name="Gallot-Lavallee L."/>
            <person name="Salas-Leiva D."/>
            <person name="Curtis B.A."/>
            <person name="Zahonova K."/>
            <person name="Pipaliya S."/>
            <person name="Dacks J."/>
            <person name="Roger A.J."/>
        </authorList>
    </citation>
    <scope>NUCLEOTIDE SEQUENCE</scope>
    <source>
        <strain evidence="6">BMAN</strain>
    </source>
</reference>
<dbReference type="GO" id="GO:0005737">
    <property type="term" value="C:cytoplasm"/>
    <property type="evidence" value="ECO:0007669"/>
    <property type="project" value="TreeGrafter"/>
</dbReference>
<evidence type="ECO:0000259" key="5">
    <source>
        <dbReference type="Pfam" id="PF23753"/>
    </source>
</evidence>
<name>A0A9Q0R9Y3_ANAIG</name>
<dbReference type="InterPro" id="IPR036322">
    <property type="entry name" value="WD40_repeat_dom_sf"/>
</dbReference>